<evidence type="ECO:0008006" key="4">
    <source>
        <dbReference type="Google" id="ProtNLM"/>
    </source>
</evidence>
<organism evidence="2 3">
    <name type="scientific">Hymenobacter guriensis</name>
    <dbReference type="NCBI Taxonomy" id="2793065"/>
    <lineage>
        <taxon>Bacteria</taxon>
        <taxon>Pseudomonadati</taxon>
        <taxon>Bacteroidota</taxon>
        <taxon>Cytophagia</taxon>
        <taxon>Cytophagales</taxon>
        <taxon>Hymenobacteraceae</taxon>
        <taxon>Hymenobacter</taxon>
    </lineage>
</organism>
<dbReference type="EMBL" id="JADWYK010000004">
    <property type="protein sequence ID" value="MBG8553499.1"/>
    <property type="molecule type" value="Genomic_DNA"/>
</dbReference>
<gene>
    <name evidence="2" type="ORF">I5L79_08075</name>
</gene>
<sequence length="157" mass="17847">MATTVLSRQQLKQALLAECLQLQQQKVHHARQAMEQVQESANEQPASGEDKFESFREACHIQRELFARRLEEAQRELQLLQRLPDRFGVGGTMGPGSVVVTNRYTYFIAISLGEIELDGQKYCAMSAFSPLFLAMASHRVGDTFSFRGQQYTIEEVF</sequence>
<comment type="caution">
    <text evidence="2">The sequence shown here is derived from an EMBL/GenBank/DDBJ whole genome shotgun (WGS) entry which is preliminary data.</text>
</comment>
<keyword evidence="3" id="KW-1185">Reference proteome</keyword>
<evidence type="ECO:0000313" key="3">
    <source>
        <dbReference type="Proteomes" id="UP000601099"/>
    </source>
</evidence>
<protein>
    <recommendedName>
        <fullName evidence="4">3-oxoacyl-ACP synthase</fullName>
    </recommendedName>
</protein>
<dbReference type="Proteomes" id="UP000601099">
    <property type="component" value="Unassembled WGS sequence"/>
</dbReference>
<accession>A0ABS0L250</accession>
<keyword evidence="1" id="KW-0175">Coiled coil</keyword>
<name>A0ABS0L250_9BACT</name>
<dbReference type="RefSeq" id="WP_196954527.1">
    <property type="nucleotide sequence ID" value="NZ_JADWYK010000004.1"/>
</dbReference>
<evidence type="ECO:0000256" key="1">
    <source>
        <dbReference type="SAM" id="Coils"/>
    </source>
</evidence>
<proteinExistence type="predicted"/>
<feature type="coiled-coil region" evidence="1">
    <location>
        <begin position="20"/>
        <end position="83"/>
    </location>
</feature>
<reference evidence="2 3" key="1">
    <citation type="submission" date="2020-11" db="EMBL/GenBank/DDBJ databases">
        <title>Hymenobacter sp.</title>
        <authorList>
            <person name="Kim M.K."/>
        </authorList>
    </citation>
    <scope>NUCLEOTIDE SEQUENCE [LARGE SCALE GENOMIC DNA]</scope>
    <source>
        <strain evidence="2 3">BT594</strain>
    </source>
</reference>
<evidence type="ECO:0000313" key="2">
    <source>
        <dbReference type="EMBL" id="MBG8553499.1"/>
    </source>
</evidence>